<dbReference type="PANTHER" id="PTHR24171:SF9">
    <property type="entry name" value="ANKYRIN REPEAT DOMAIN-CONTAINING PROTEIN 39"/>
    <property type="match status" value="1"/>
</dbReference>
<dbReference type="InterPro" id="IPR002110">
    <property type="entry name" value="Ankyrin_rpt"/>
</dbReference>
<dbReference type="AlphaFoldDB" id="A0ABD3F4D5"/>
<name>A0ABD3F4D5_9STRA</name>
<gene>
    <name evidence="4" type="ORF">V7S43_014493</name>
</gene>
<evidence type="ECO:0000256" key="2">
    <source>
        <dbReference type="ARBA" id="ARBA00023043"/>
    </source>
</evidence>
<dbReference type="EMBL" id="JBIMZQ010000041">
    <property type="protein sequence ID" value="KAL3660339.1"/>
    <property type="molecule type" value="Genomic_DNA"/>
</dbReference>
<accession>A0ABD3F4D5</accession>
<keyword evidence="1" id="KW-0677">Repeat</keyword>
<dbReference type="Gene3D" id="1.25.40.20">
    <property type="entry name" value="Ankyrin repeat-containing domain"/>
    <property type="match status" value="1"/>
</dbReference>
<keyword evidence="5" id="KW-1185">Reference proteome</keyword>
<organism evidence="4 5">
    <name type="scientific">Phytophthora oleae</name>
    <dbReference type="NCBI Taxonomy" id="2107226"/>
    <lineage>
        <taxon>Eukaryota</taxon>
        <taxon>Sar</taxon>
        <taxon>Stramenopiles</taxon>
        <taxon>Oomycota</taxon>
        <taxon>Peronosporomycetes</taxon>
        <taxon>Peronosporales</taxon>
        <taxon>Peronosporaceae</taxon>
        <taxon>Phytophthora</taxon>
    </lineage>
</organism>
<dbReference type="PANTHER" id="PTHR24171">
    <property type="entry name" value="ANKYRIN REPEAT DOMAIN-CONTAINING PROTEIN 39-RELATED"/>
    <property type="match status" value="1"/>
</dbReference>
<dbReference type="Pfam" id="PF13857">
    <property type="entry name" value="Ank_5"/>
    <property type="match status" value="1"/>
</dbReference>
<evidence type="ECO:0000256" key="3">
    <source>
        <dbReference type="PROSITE-ProRule" id="PRU00023"/>
    </source>
</evidence>
<keyword evidence="2 3" id="KW-0040">ANK repeat</keyword>
<reference evidence="4 5" key="1">
    <citation type="submission" date="2024-09" db="EMBL/GenBank/DDBJ databases">
        <title>Genome sequencing and assembly of Phytophthora oleae, isolate VK10A, causative agent of rot of olive drupes.</title>
        <authorList>
            <person name="Conti Taguali S."/>
            <person name="Riolo M."/>
            <person name="La Spada F."/>
            <person name="Cacciola S.O."/>
            <person name="Dionisio G."/>
        </authorList>
    </citation>
    <scope>NUCLEOTIDE SEQUENCE [LARGE SCALE GENOMIC DNA]</scope>
    <source>
        <strain evidence="4 5">VK10A</strain>
    </source>
</reference>
<feature type="repeat" description="ANK" evidence="3">
    <location>
        <begin position="17"/>
        <end position="49"/>
    </location>
</feature>
<dbReference type="PROSITE" id="PS50297">
    <property type="entry name" value="ANK_REP_REGION"/>
    <property type="match status" value="1"/>
</dbReference>
<protein>
    <submittedName>
        <fullName evidence="4">Uncharacterized protein</fullName>
    </submittedName>
</protein>
<proteinExistence type="predicted"/>
<sequence length="120" mass="12408">MRTLVEYGANVNAVDGSGRSALMIAASQPRPGSVETLLKLGADPTAVDNSRRSALDYAVSLGRGGRSTQLVLLEAFDITLLGSDAGGDIKWSIQATEIEVGGGGAIRRTRMSVETSSGRG</sequence>
<dbReference type="InterPro" id="IPR036770">
    <property type="entry name" value="Ankyrin_rpt-contain_sf"/>
</dbReference>
<comment type="caution">
    <text evidence="4">The sequence shown here is derived from an EMBL/GenBank/DDBJ whole genome shotgun (WGS) entry which is preliminary data.</text>
</comment>
<evidence type="ECO:0000313" key="5">
    <source>
        <dbReference type="Proteomes" id="UP001632037"/>
    </source>
</evidence>
<dbReference type="PROSITE" id="PS50088">
    <property type="entry name" value="ANK_REPEAT"/>
    <property type="match status" value="1"/>
</dbReference>
<evidence type="ECO:0000256" key="1">
    <source>
        <dbReference type="ARBA" id="ARBA00022737"/>
    </source>
</evidence>
<evidence type="ECO:0000313" key="4">
    <source>
        <dbReference type="EMBL" id="KAL3660339.1"/>
    </source>
</evidence>
<dbReference type="SUPFAM" id="SSF48403">
    <property type="entry name" value="Ankyrin repeat"/>
    <property type="match status" value="1"/>
</dbReference>
<dbReference type="Proteomes" id="UP001632037">
    <property type="component" value="Unassembled WGS sequence"/>
</dbReference>